<reference evidence="2" key="2">
    <citation type="journal article" date="2023" name="Biology">
        <title>Prokaryotic Life Associated with Coal-Fire Gas Vents Revealed by Metagenomics.</title>
        <authorList>
            <person name="Kadnikov V.V."/>
            <person name="Mardanov A.V."/>
            <person name="Beletsky A.V."/>
            <person name="Karnachuk O.V."/>
            <person name="Ravin N.V."/>
        </authorList>
    </citation>
    <scope>NUCLEOTIDE SEQUENCE</scope>
    <source>
        <strain evidence="2">Bu02</strain>
    </source>
</reference>
<proteinExistence type="inferred from homology"/>
<reference evidence="2" key="1">
    <citation type="submission" date="2020-10" db="EMBL/GenBank/DDBJ databases">
        <authorList>
            <person name="Kadnikov V."/>
            <person name="Beletsky A.V."/>
            <person name="Mardanov A.V."/>
            <person name="Karnachuk O.V."/>
            <person name="Ravin N.V."/>
        </authorList>
    </citation>
    <scope>NUCLEOTIDE SEQUENCE</scope>
    <source>
        <strain evidence="2">Bu02</strain>
    </source>
</reference>
<dbReference type="Pfam" id="PF06782">
    <property type="entry name" value="UPF0236"/>
    <property type="match status" value="1"/>
</dbReference>
<organism evidence="2">
    <name type="scientific">Candidatus Fermentithermobacillus carboniphilus</name>
    <dbReference type="NCBI Taxonomy" id="3085328"/>
    <lineage>
        <taxon>Bacteria</taxon>
        <taxon>Bacillati</taxon>
        <taxon>Bacillota</taxon>
        <taxon>Candidatus Fermentithermobacillia</taxon>
        <taxon>Candidatus Fermentithermobacillales</taxon>
        <taxon>Candidatus Fermentithermobacillaceae</taxon>
        <taxon>Candidatus Fermentithermobacillus</taxon>
    </lineage>
</organism>
<sequence>MAKVGSQWDLSKLIKVWIGGDGASWVQAGVEYFDGAEYQLDQFHLRRRLHEALGHDEEGYQAVASAIVSKDLDALKKSLSDAEKRASQQKRKLIKDFRQYVLDNWDGIKTSDEAASLGTIEGQIYHLIARRMKRVGARWSPDGADRMARLLAAKANNELNDYASQPVKKVNKRLTASIDRTKQHISEDLGKHAEDIGAWLRAKVPALRGPYQSTPFVKYVLRKLVHVSSANI</sequence>
<dbReference type="InterPro" id="IPR009620">
    <property type="entry name" value="UPF0236"/>
</dbReference>
<dbReference type="AlphaFoldDB" id="A0AAT9LDT6"/>
<accession>A0AAT9LDT6</accession>
<evidence type="ECO:0000256" key="1">
    <source>
        <dbReference type="ARBA" id="ARBA00006539"/>
    </source>
</evidence>
<protein>
    <submittedName>
        <fullName evidence="2">UPF0236 family protein</fullName>
    </submittedName>
</protein>
<evidence type="ECO:0000313" key="2">
    <source>
        <dbReference type="EMBL" id="QUL99160.1"/>
    </source>
</evidence>
<name>A0AAT9LDT6_9FIRM</name>
<comment type="similarity">
    <text evidence="1">Belongs to the UPF0236 family.</text>
</comment>
<gene>
    <name evidence="2" type="ORF">IMF26_03585</name>
</gene>
<dbReference type="EMBL" id="CP062796">
    <property type="protein sequence ID" value="QUL99160.1"/>
    <property type="molecule type" value="Genomic_DNA"/>
</dbReference>
<dbReference type="KEGG" id="fcz:IMF26_03585"/>